<proteinExistence type="predicted"/>
<sequence length="29" mass="3235">MLDRVKTKTVAAGLLHYQRAQYLISSVTA</sequence>
<protein>
    <submittedName>
        <fullName evidence="1">Uncharacterized protein</fullName>
    </submittedName>
</protein>
<evidence type="ECO:0000313" key="2">
    <source>
        <dbReference type="Proteomes" id="UP000255518"/>
    </source>
</evidence>
<dbReference type="Proteomes" id="UP000255518">
    <property type="component" value="Unassembled WGS sequence"/>
</dbReference>
<evidence type="ECO:0000313" key="1">
    <source>
        <dbReference type="EMBL" id="STT04875.1"/>
    </source>
</evidence>
<reference evidence="1 2" key="1">
    <citation type="submission" date="2018-06" db="EMBL/GenBank/DDBJ databases">
        <authorList>
            <consortium name="Pathogen Informatics"/>
            <person name="Doyle S."/>
        </authorList>
    </citation>
    <scope>NUCLEOTIDE SEQUENCE [LARGE SCALE GENOMIC DNA]</scope>
    <source>
        <strain evidence="1 2">NCTC13443</strain>
    </source>
</reference>
<organism evidence="1 2">
    <name type="scientific">Klebsiella pneumoniae</name>
    <dbReference type="NCBI Taxonomy" id="573"/>
    <lineage>
        <taxon>Bacteria</taxon>
        <taxon>Pseudomonadati</taxon>
        <taxon>Pseudomonadota</taxon>
        <taxon>Gammaproteobacteria</taxon>
        <taxon>Enterobacterales</taxon>
        <taxon>Enterobacteriaceae</taxon>
        <taxon>Klebsiella/Raoultella group</taxon>
        <taxon>Klebsiella</taxon>
        <taxon>Klebsiella pneumoniae complex</taxon>
    </lineage>
</organism>
<dbReference type="AlphaFoldDB" id="A0A377V3R7"/>
<gene>
    <name evidence="1" type="ORF">NCTC13443_04931</name>
</gene>
<dbReference type="EMBL" id="UGKT01000001">
    <property type="protein sequence ID" value="STT04875.1"/>
    <property type="molecule type" value="Genomic_DNA"/>
</dbReference>
<name>A0A377V3R7_KLEPN</name>
<accession>A0A377V3R7</accession>